<protein>
    <submittedName>
        <fullName evidence="3">Nucleotide-binding universal stress protein, UspA family</fullName>
    </submittedName>
</protein>
<feature type="domain" description="UspA" evidence="2">
    <location>
        <begin position="168"/>
        <end position="302"/>
    </location>
</feature>
<dbReference type="RefSeq" id="WP_185938596.1">
    <property type="nucleotide sequence ID" value="NZ_FXTJ01000023.1"/>
</dbReference>
<dbReference type="Pfam" id="PF00582">
    <property type="entry name" value="Usp"/>
    <property type="match status" value="2"/>
</dbReference>
<dbReference type="AlphaFoldDB" id="A0A521FVE7"/>
<dbReference type="InterPro" id="IPR014729">
    <property type="entry name" value="Rossmann-like_a/b/a_fold"/>
</dbReference>
<dbReference type="Gene3D" id="3.40.50.620">
    <property type="entry name" value="HUPs"/>
    <property type="match status" value="2"/>
</dbReference>
<organism evidence="3 4">
    <name type="scientific">Geodermatophilus aquaeductus</name>
    <dbReference type="NCBI Taxonomy" id="1564161"/>
    <lineage>
        <taxon>Bacteria</taxon>
        <taxon>Bacillati</taxon>
        <taxon>Actinomycetota</taxon>
        <taxon>Actinomycetes</taxon>
        <taxon>Geodermatophilales</taxon>
        <taxon>Geodermatophilaceae</taxon>
        <taxon>Geodermatophilus</taxon>
    </lineage>
</organism>
<name>A0A521FVE7_9ACTN</name>
<dbReference type="CDD" id="cd00293">
    <property type="entry name" value="USP-like"/>
    <property type="match status" value="1"/>
</dbReference>
<comment type="similarity">
    <text evidence="1">Belongs to the universal stress protein A family.</text>
</comment>
<dbReference type="Proteomes" id="UP000317484">
    <property type="component" value="Unassembled WGS sequence"/>
</dbReference>
<feature type="domain" description="UspA" evidence="2">
    <location>
        <begin position="15"/>
        <end position="159"/>
    </location>
</feature>
<sequence length="321" mass="32310">MTTQQGTSDPAGPARVVVGVDGSPGARAALAWALAAAARAGASLEVVSAFPVDSYWTDPYLLDSRRLDAIRADTEERAGGLVAEVRHDPAVTALPGAADVPADVVVVAGAPPEHLVDRAEGADLLVVGSRGRGGVRSTVLGSVALHCVTHAPCPVVVVHPGAVSPPPRVVVGVDDSSTSRAALARAAQEAGRLGARLEVVASYRPEAYWSDLYAITAPPTSESEEQARTRVSAFVAAVLGTSADADVRVVPGSPGEALVQQADGAALLVVGSRSRSRVAGMVLGSVALHCAVHAPCPVMVVHPEPAGQAPAGMAAAVDGSV</sequence>
<evidence type="ECO:0000256" key="1">
    <source>
        <dbReference type="ARBA" id="ARBA00008791"/>
    </source>
</evidence>
<dbReference type="PANTHER" id="PTHR31964:SF113">
    <property type="entry name" value="USPA DOMAIN-CONTAINING PROTEIN"/>
    <property type="match status" value="1"/>
</dbReference>
<dbReference type="PANTHER" id="PTHR31964">
    <property type="entry name" value="ADENINE NUCLEOTIDE ALPHA HYDROLASES-LIKE SUPERFAMILY PROTEIN"/>
    <property type="match status" value="1"/>
</dbReference>
<dbReference type="InterPro" id="IPR006015">
    <property type="entry name" value="Universal_stress_UspA"/>
</dbReference>
<dbReference type="SUPFAM" id="SSF52402">
    <property type="entry name" value="Adenine nucleotide alpha hydrolases-like"/>
    <property type="match status" value="2"/>
</dbReference>
<evidence type="ECO:0000259" key="2">
    <source>
        <dbReference type="Pfam" id="PF00582"/>
    </source>
</evidence>
<accession>A0A521FVE7</accession>
<evidence type="ECO:0000313" key="4">
    <source>
        <dbReference type="Proteomes" id="UP000317484"/>
    </source>
</evidence>
<dbReference type="PRINTS" id="PR01438">
    <property type="entry name" value="UNVRSLSTRESS"/>
</dbReference>
<dbReference type="InterPro" id="IPR006016">
    <property type="entry name" value="UspA"/>
</dbReference>
<gene>
    <name evidence="3" type="ORF">SAMN06273567_12329</name>
</gene>
<dbReference type="EMBL" id="FXTJ01000023">
    <property type="protein sequence ID" value="SMP00094.1"/>
    <property type="molecule type" value="Genomic_DNA"/>
</dbReference>
<reference evidence="3 4" key="1">
    <citation type="submission" date="2017-05" db="EMBL/GenBank/DDBJ databases">
        <authorList>
            <person name="Varghese N."/>
            <person name="Submissions S."/>
        </authorList>
    </citation>
    <scope>NUCLEOTIDE SEQUENCE [LARGE SCALE GENOMIC DNA]</scope>
    <source>
        <strain evidence="3 4">DSM 46834</strain>
    </source>
</reference>
<keyword evidence="4" id="KW-1185">Reference proteome</keyword>
<proteinExistence type="inferred from homology"/>
<evidence type="ECO:0000313" key="3">
    <source>
        <dbReference type="EMBL" id="SMP00094.1"/>
    </source>
</evidence>